<dbReference type="InterPro" id="IPR001227">
    <property type="entry name" value="Ac_transferase_dom_sf"/>
</dbReference>
<dbReference type="Gene3D" id="3.30.70.3290">
    <property type="match status" value="2"/>
</dbReference>
<dbReference type="GO" id="GO:0006633">
    <property type="term" value="P:fatty acid biosynthetic process"/>
    <property type="evidence" value="ECO:0007669"/>
    <property type="project" value="TreeGrafter"/>
</dbReference>
<dbReference type="Pfam" id="PF16197">
    <property type="entry name" value="KAsynt_C_assoc"/>
    <property type="match status" value="1"/>
</dbReference>
<dbReference type="OrthoDB" id="329835at2759"/>
<dbReference type="InterPro" id="IPR016035">
    <property type="entry name" value="Acyl_Trfase/lysoPLipase"/>
</dbReference>
<reference evidence="2" key="1">
    <citation type="submission" date="2021-03" db="EMBL/GenBank/DDBJ databases">
        <title>Chromosome level genome of the anhydrobiotic midge Polypedilum vanderplanki.</title>
        <authorList>
            <person name="Yoshida Y."/>
            <person name="Kikawada T."/>
            <person name="Gusev O."/>
        </authorList>
    </citation>
    <scope>NUCLEOTIDE SEQUENCE</scope>
    <source>
        <strain evidence="2">NIAS01</strain>
        <tissue evidence="2">Whole body or cell culture</tissue>
    </source>
</reference>
<dbReference type="InterPro" id="IPR050091">
    <property type="entry name" value="PKS_NRPS_Biosynth_Enz"/>
</dbReference>
<dbReference type="InterPro" id="IPR016039">
    <property type="entry name" value="Thiolase-like"/>
</dbReference>
<dbReference type="Gene3D" id="3.40.366.10">
    <property type="entry name" value="Malonyl-Coenzyme A Acyl Carrier Protein, domain 2"/>
    <property type="match status" value="1"/>
</dbReference>
<evidence type="ECO:0000313" key="3">
    <source>
        <dbReference type="Proteomes" id="UP001107558"/>
    </source>
</evidence>
<comment type="caution">
    <text evidence="2">The sequence shown here is derived from an EMBL/GenBank/DDBJ whole genome shotgun (WGS) entry which is preliminary data.</text>
</comment>
<evidence type="ECO:0000313" key="2">
    <source>
        <dbReference type="EMBL" id="KAG5679907.1"/>
    </source>
</evidence>
<dbReference type="EMBL" id="JADBJN010000001">
    <property type="protein sequence ID" value="KAG5679907.1"/>
    <property type="molecule type" value="Genomic_DNA"/>
</dbReference>
<sequence>MKTTKISKRAFVSDPDEEIVISGVSGRFPRARNMNELTYNLYNKINMVDDEETRWHHTHPDIPKLSGKVGDLDKFDATFFGVQSKQAQTMDPQIRVIVEHAYEAVLDAGINPKSLRGSKTGVFIGVTFSESEKIWFYEKDAPDGSGLSGNSRALLANRISFTLGLTGPSLICDTACSSSMTALDMAYNAIITGECDAAFVGGANLLLHPFVSLQFSRLGVLNMSGYCTPFDGSGFGYTRAECVAVMLLQKKGVARRNYGTLVYTKSNCDGFKSEGIHYPSGKIQLELLKEFYEEANIPTSSVDYIEAHCTGTTAGDPEECSAIAEFFCKNETKLIGSVKSNLGHAEAASTMCSIAKIIVTFENDKIPPNINYNIPRSDIPSLHNGQLKVVDKVTDFNGSYICSSAFGFGGANCHALFKKTAKSKVNFGIPNDDIPRLVIWSGRTEEAVNEILDSITEKPLDAEYIALLQHSQIHSFPANLFRGYGVFTNEGLNNSCCTNRDIQHFSGLKRPMVWVYSGMGSQWCGMGADLMKIPIFANAIEKCHAVLATKGMNLKEIITSKDPKTFENILHAFVGISAMQIGLTDVLKTLGLQPDFVIGHSFGFRWRKWVQLVSNQLQMRKQIRDFPNDSLPRLVTWSGRTEEAINHIMESVTERPLDAEFVALLQNTQLAQFHQILIVVMEFSLKMELKRMQQ</sequence>
<organism evidence="2 3">
    <name type="scientific">Polypedilum vanderplanki</name>
    <name type="common">Sleeping chironomid midge</name>
    <dbReference type="NCBI Taxonomy" id="319348"/>
    <lineage>
        <taxon>Eukaryota</taxon>
        <taxon>Metazoa</taxon>
        <taxon>Ecdysozoa</taxon>
        <taxon>Arthropoda</taxon>
        <taxon>Hexapoda</taxon>
        <taxon>Insecta</taxon>
        <taxon>Pterygota</taxon>
        <taxon>Neoptera</taxon>
        <taxon>Endopterygota</taxon>
        <taxon>Diptera</taxon>
        <taxon>Nematocera</taxon>
        <taxon>Chironomoidea</taxon>
        <taxon>Chironomidae</taxon>
        <taxon>Chironominae</taxon>
        <taxon>Polypedilum</taxon>
        <taxon>Polypedilum</taxon>
    </lineage>
</organism>
<proteinExistence type="predicted"/>
<protein>
    <recommendedName>
        <fullName evidence="1">Ketosynthase family 3 (KS3) domain-containing protein</fullName>
    </recommendedName>
</protein>
<dbReference type="InterPro" id="IPR032821">
    <property type="entry name" value="PKS_assoc"/>
</dbReference>
<dbReference type="InterPro" id="IPR014030">
    <property type="entry name" value="Ketoacyl_synth_N"/>
</dbReference>
<dbReference type="InterPro" id="IPR014043">
    <property type="entry name" value="Acyl_transferase_dom"/>
</dbReference>
<dbReference type="SUPFAM" id="SSF52151">
    <property type="entry name" value="FabD/lysophospholipase-like"/>
    <property type="match status" value="1"/>
</dbReference>
<name>A0A9J6CDQ7_POLVA</name>
<dbReference type="Gene3D" id="3.40.47.10">
    <property type="match status" value="1"/>
</dbReference>
<dbReference type="Pfam" id="PF02801">
    <property type="entry name" value="Ketoacyl-synt_C"/>
    <property type="match status" value="1"/>
</dbReference>
<dbReference type="SUPFAM" id="SSF53901">
    <property type="entry name" value="Thiolase-like"/>
    <property type="match status" value="1"/>
</dbReference>
<dbReference type="GO" id="GO:0004312">
    <property type="term" value="F:fatty acid synthase activity"/>
    <property type="evidence" value="ECO:0007669"/>
    <property type="project" value="TreeGrafter"/>
</dbReference>
<feature type="domain" description="Ketosynthase family 3 (KS3)" evidence="1">
    <location>
        <begin position="16"/>
        <end position="419"/>
    </location>
</feature>
<dbReference type="Pfam" id="PF00698">
    <property type="entry name" value="Acyl_transf_1"/>
    <property type="match status" value="1"/>
</dbReference>
<dbReference type="Proteomes" id="UP001107558">
    <property type="component" value="Chromosome 1"/>
</dbReference>
<dbReference type="SMART" id="SM00825">
    <property type="entry name" value="PKS_KS"/>
    <property type="match status" value="1"/>
</dbReference>
<dbReference type="InterPro" id="IPR020841">
    <property type="entry name" value="PKS_Beta-ketoAc_synthase_dom"/>
</dbReference>
<gene>
    <name evidence="2" type="ORF">PVAND_009443</name>
</gene>
<keyword evidence="3" id="KW-1185">Reference proteome</keyword>
<accession>A0A9J6CDQ7</accession>
<dbReference type="Pfam" id="PF00109">
    <property type="entry name" value="ketoacyl-synt"/>
    <property type="match status" value="1"/>
</dbReference>
<dbReference type="AlphaFoldDB" id="A0A9J6CDQ7"/>
<dbReference type="PANTHER" id="PTHR43775">
    <property type="entry name" value="FATTY ACID SYNTHASE"/>
    <property type="match status" value="1"/>
</dbReference>
<dbReference type="PROSITE" id="PS52004">
    <property type="entry name" value="KS3_2"/>
    <property type="match status" value="1"/>
</dbReference>
<dbReference type="CDD" id="cd00833">
    <property type="entry name" value="PKS"/>
    <property type="match status" value="1"/>
</dbReference>
<evidence type="ECO:0000259" key="1">
    <source>
        <dbReference type="PROSITE" id="PS52004"/>
    </source>
</evidence>
<dbReference type="InterPro" id="IPR014031">
    <property type="entry name" value="Ketoacyl_synth_C"/>
</dbReference>
<dbReference type="SMART" id="SM00827">
    <property type="entry name" value="PKS_AT"/>
    <property type="match status" value="1"/>
</dbReference>
<dbReference type="PANTHER" id="PTHR43775:SF23">
    <property type="entry name" value="FATTY ACID SYNTHASE 3"/>
    <property type="match status" value="1"/>
</dbReference>